<evidence type="ECO:0000313" key="3">
    <source>
        <dbReference type="Proteomes" id="UP000233556"/>
    </source>
</evidence>
<gene>
    <name evidence="2" type="ORF">llap_2742</name>
</gene>
<dbReference type="AlphaFoldDB" id="A0A2I0ULP3"/>
<organism evidence="2 3">
    <name type="scientific">Limosa lapponica baueri</name>
    <dbReference type="NCBI Taxonomy" id="1758121"/>
    <lineage>
        <taxon>Eukaryota</taxon>
        <taxon>Metazoa</taxon>
        <taxon>Chordata</taxon>
        <taxon>Craniata</taxon>
        <taxon>Vertebrata</taxon>
        <taxon>Euteleostomi</taxon>
        <taxon>Archelosauria</taxon>
        <taxon>Archosauria</taxon>
        <taxon>Dinosauria</taxon>
        <taxon>Saurischia</taxon>
        <taxon>Theropoda</taxon>
        <taxon>Coelurosauria</taxon>
        <taxon>Aves</taxon>
        <taxon>Neognathae</taxon>
        <taxon>Neoaves</taxon>
        <taxon>Charadriiformes</taxon>
        <taxon>Scolopacidae</taxon>
        <taxon>Limosa</taxon>
    </lineage>
</organism>
<evidence type="ECO:0000256" key="1">
    <source>
        <dbReference type="SAM" id="SignalP"/>
    </source>
</evidence>
<sequence length="100" mass="11810">MCKWQAKTLLEILILVTVRGDDKAVNHDMVRRWVLGTERRRVVVDVFRFERVKQEARYQIDEQHIMHPTETAEETLFMMPSASFSHKALTTVIVDIEVLR</sequence>
<keyword evidence="1" id="KW-0732">Signal</keyword>
<dbReference type="OrthoDB" id="10545279at2759"/>
<protein>
    <submittedName>
        <fullName evidence="2">Uncharacterized protein</fullName>
    </submittedName>
</protein>
<proteinExistence type="predicted"/>
<name>A0A2I0ULP3_LIMLA</name>
<evidence type="ECO:0000313" key="2">
    <source>
        <dbReference type="EMBL" id="PKU46964.1"/>
    </source>
</evidence>
<dbReference type="EMBL" id="KZ505693">
    <property type="protein sequence ID" value="PKU46964.1"/>
    <property type="molecule type" value="Genomic_DNA"/>
</dbReference>
<dbReference type="Proteomes" id="UP000233556">
    <property type="component" value="Unassembled WGS sequence"/>
</dbReference>
<keyword evidence="3" id="KW-1185">Reference proteome</keyword>
<reference evidence="3" key="1">
    <citation type="submission" date="2017-11" db="EMBL/GenBank/DDBJ databases">
        <authorList>
            <person name="Lima N.C."/>
            <person name="Parody-Merino A.M."/>
            <person name="Battley P.F."/>
            <person name="Fidler A.E."/>
            <person name="Prosdocimi F."/>
        </authorList>
    </citation>
    <scope>NUCLEOTIDE SEQUENCE [LARGE SCALE GENOMIC DNA]</scope>
</reference>
<accession>A0A2I0ULP3</accession>
<reference evidence="3" key="2">
    <citation type="submission" date="2017-12" db="EMBL/GenBank/DDBJ databases">
        <title>Genome sequence of the Bar-tailed Godwit (Limosa lapponica baueri).</title>
        <authorList>
            <person name="Lima N.C.B."/>
            <person name="Parody-Merino A.M."/>
            <person name="Battley P.F."/>
            <person name="Fidler A.E."/>
            <person name="Prosdocimi F."/>
        </authorList>
    </citation>
    <scope>NUCLEOTIDE SEQUENCE [LARGE SCALE GENOMIC DNA]</scope>
</reference>
<feature type="signal peptide" evidence="1">
    <location>
        <begin position="1"/>
        <end position="20"/>
    </location>
</feature>
<feature type="chain" id="PRO_5014194754" evidence="1">
    <location>
        <begin position="21"/>
        <end position="100"/>
    </location>
</feature>